<dbReference type="Proteomes" id="UP000821845">
    <property type="component" value="Chromosome 10"/>
</dbReference>
<gene>
    <name evidence="1" type="ORF">HPB50_014696</name>
</gene>
<evidence type="ECO:0000313" key="1">
    <source>
        <dbReference type="EMBL" id="KAH6943057.1"/>
    </source>
</evidence>
<accession>A0ACB7TCE4</accession>
<proteinExistence type="predicted"/>
<sequence length="193" mass="21843">MAQLRNKLAQKRRGKARRRLIRPKYRLPRRERFRRRHLRRPYSDHSLLSMRRLWELFCFVVLLRLLIALSAVAAVGMAWLLIAATVVGGPTLMRSVAEFIRETFLEVFSRCREDHLQGRLLDIAVGGSSVWLAAAVPDNWAAELAGGQAAGGRRVKCQGALGAQCTLVMGEHDVCGVSFGLLRLFFQQFRQAD</sequence>
<comment type="caution">
    <text evidence="1">The sequence shown here is derived from an EMBL/GenBank/DDBJ whole genome shotgun (WGS) entry which is preliminary data.</text>
</comment>
<reference evidence="1" key="1">
    <citation type="submission" date="2020-05" db="EMBL/GenBank/DDBJ databases">
        <title>Large-scale comparative analyses of tick genomes elucidate their genetic diversity and vector capacities.</title>
        <authorList>
            <person name="Jia N."/>
            <person name="Wang J."/>
            <person name="Shi W."/>
            <person name="Du L."/>
            <person name="Sun Y."/>
            <person name="Zhan W."/>
            <person name="Jiang J."/>
            <person name="Wang Q."/>
            <person name="Zhang B."/>
            <person name="Ji P."/>
            <person name="Sakyi L.B."/>
            <person name="Cui X."/>
            <person name="Yuan T."/>
            <person name="Jiang B."/>
            <person name="Yang W."/>
            <person name="Lam T.T.-Y."/>
            <person name="Chang Q."/>
            <person name="Ding S."/>
            <person name="Wang X."/>
            <person name="Zhu J."/>
            <person name="Ruan X."/>
            <person name="Zhao L."/>
            <person name="Wei J."/>
            <person name="Que T."/>
            <person name="Du C."/>
            <person name="Cheng J."/>
            <person name="Dai P."/>
            <person name="Han X."/>
            <person name="Huang E."/>
            <person name="Gao Y."/>
            <person name="Liu J."/>
            <person name="Shao H."/>
            <person name="Ye R."/>
            <person name="Li L."/>
            <person name="Wei W."/>
            <person name="Wang X."/>
            <person name="Wang C."/>
            <person name="Yang T."/>
            <person name="Huo Q."/>
            <person name="Li W."/>
            <person name="Guo W."/>
            <person name="Chen H."/>
            <person name="Zhou L."/>
            <person name="Ni X."/>
            <person name="Tian J."/>
            <person name="Zhou Y."/>
            <person name="Sheng Y."/>
            <person name="Liu T."/>
            <person name="Pan Y."/>
            <person name="Xia L."/>
            <person name="Li J."/>
            <person name="Zhao F."/>
            <person name="Cao W."/>
        </authorList>
    </citation>
    <scope>NUCLEOTIDE SEQUENCE</scope>
    <source>
        <strain evidence="1">Hyas-2018</strain>
    </source>
</reference>
<keyword evidence="2" id="KW-1185">Reference proteome</keyword>
<dbReference type="EMBL" id="CM023490">
    <property type="protein sequence ID" value="KAH6943057.1"/>
    <property type="molecule type" value="Genomic_DNA"/>
</dbReference>
<protein>
    <submittedName>
        <fullName evidence="1">Uncharacterized protein</fullName>
    </submittedName>
</protein>
<name>A0ACB7TCE4_HYAAI</name>
<organism evidence="1 2">
    <name type="scientific">Hyalomma asiaticum</name>
    <name type="common">Tick</name>
    <dbReference type="NCBI Taxonomy" id="266040"/>
    <lineage>
        <taxon>Eukaryota</taxon>
        <taxon>Metazoa</taxon>
        <taxon>Ecdysozoa</taxon>
        <taxon>Arthropoda</taxon>
        <taxon>Chelicerata</taxon>
        <taxon>Arachnida</taxon>
        <taxon>Acari</taxon>
        <taxon>Parasitiformes</taxon>
        <taxon>Ixodida</taxon>
        <taxon>Ixodoidea</taxon>
        <taxon>Ixodidae</taxon>
        <taxon>Hyalomminae</taxon>
        <taxon>Hyalomma</taxon>
    </lineage>
</organism>
<evidence type="ECO:0000313" key="2">
    <source>
        <dbReference type="Proteomes" id="UP000821845"/>
    </source>
</evidence>